<dbReference type="GO" id="GO:0004674">
    <property type="term" value="F:protein serine/threonine kinase activity"/>
    <property type="evidence" value="ECO:0007669"/>
    <property type="project" value="UniProtKB-EC"/>
</dbReference>
<keyword evidence="11" id="KW-1185">Reference proteome</keyword>
<gene>
    <name evidence="10" type="primary">SWE1_2</name>
    <name evidence="10" type="ORF">K7432_005653</name>
</gene>
<evidence type="ECO:0000256" key="8">
    <source>
        <dbReference type="SAM" id="MobiDB-lite"/>
    </source>
</evidence>
<evidence type="ECO:0000256" key="3">
    <source>
        <dbReference type="ARBA" id="ARBA00022777"/>
    </source>
</evidence>
<dbReference type="PANTHER" id="PTHR11042">
    <property type="entry name" value="EUKARYOTIC TRANSLATION INITIATION FACTOR 2-ALPHA KINASE EIF2-ALPHA KINASE -RELATED"/>
    <property type="match status" value="1"/>
</dbReference>
<dbReference type="Proteomes" id="UP001479436">
    <property type="component" value="Unassembled WGS sequence"/>
</dbReference>
<dbReference type="PROSITE" id="PS00108">
    <property type="entry name" value="PROTEIN_KINASE_ST"/>
    <property type="match status" value="1"/>
</dbReference>
<dbReference type="SUPFAM" id="SSF56112">
    <property type="entry name" value="Protein kinase-like (PK-like)"/>
    <property type="match status" value="1"/>
</dbReference>
<keyword evidence="3" id="KW-0418">Kinase</keyword>
<dbReference type="InterPro" id="IPR017441">
    <property type="entry name" value="Protein_kinase_ATP_BS"/>
</dbReference>
<dbReference type="PROSITE" id="PS00107">
    <property type="entry name" value="PROTEIN_KINASE_ATP"/>
    <property type="match status" value="1"/>
</dbReference>
<proteinExistence type="inferred from homology"/>
<organism evidence="10 11">
    <name type="scientific">Basidiobolus ranarum</name>
    <dbReference type="NCBI Taxonomy" id="34480"/>
    <lineage>
        <taxon>Eukaryota</taxon>
        <taxon>Fungi</taxon>
        <taxon>Fungi incertae sedis</taxon>
        <taxon>Zoopagomycota</taxon>
        <taxon>Entomophthoromycotina</taxon>
        <taxon>Basidiobolomycetes</taxon>
        <taxon>Basidiobolales</taxon>
        <taxon>Basidiobolaceae</taxon>
        <taxon>Basidiobolus</taxon>
    </lineage>
</organism>
<dbReference type="PROSITE" id="PS50011">
    <property type="entry name" value="PROTEIN_KINASE_DOM"/>
    <property type="match status" value="1"/>
</dbReference>
<dbReference type="Pfam" id="PF00069">
    <property type="entry name" value="Pkinase"/>
    <property type="match status" value="1"/>
</dbReference>
<name>A0ABR2W2W4_9FUNG</name>
<dbReference type="InterPro" id="IPR011009">
    <property type="entry name" value="Kinase-like_dom_sf"/>
</dbReference>
<dbReference type="InterPro" id="IPR008271">
    <property type="entry name" value="Ser/Thr_kinase_AS"/>
</dbReference>
<dbReference type="InterPro" id="IPR000719">
    <property type="entry name" value="Prot_kinase_dom"/>
</dbReference>
<evidence type="ECO:0000256" key="6">
    <source>
        <dbReference type="PROSITE-ProRule" id="PRU10141"/>
    </source>
</evidence>
<dbReference type="PANTHER" id="PTHR11042:SF190">
    <property type="entry name" value="MITOSIS INHIBITOR PROTEIN KINASE MIK1"/>
    <property type="match status" value="1"/>
</dbReference>
<dbReference type="SMART" id="SM00220">
    <property type="entry name" value="S_TKc"/>
    <property type="match status" value="1"/>
</dbReference>
<comment type="caution">
    <text evidence="10">The sequence shown here is derived from an EMBL/GenBank/DDBJ whole genome shotgun (WGS) entry which is preliminary data.</text>
</comment>
<keyword evidence="1 10" id="KW-0808">Transferase</keyword>
<keyword evidence="2 6" id="KW-0547">Nucleotide-binding</keyword>
<comment type="similarity">
    <text evidence="5">Belongs to the protein kinase superfamily. Ser/Thr protein kinase family. GCN2 subfamily.</text>
</comment>
<dbReference type="EMBL" id="JASJQH010007104">
    <property type="protein sequence ID" value="KAK9718189.1"/>
    <property type="molecule type" value="Genomic_DNA"/>
</dbReference>
<evidence type="ECO:0000313" key="10">
    <source>
        <dbReference type="EMBL" id="KAK9718189.1"/>
    </source>
</evidence>
<feature type="domain" description="Protein kinase" evidence="9">
    <location>
        <begin position="159"/>
        <end position="410"/>
    </location>
</feature>
<dbReference type="InterPro" id="IPR050339">
    <property type="entry name" value="CC_SR_Kinase"/>
</dbReference>
<evidence type="ECO:0000256" key="1">
    <source>
        <dbReference type="ARBA" id="ARBA00022679"/>
    </source>
</evidence>
<dbReference type="EC" id="2.7.11.1" evidence="10"/>
<reference evidence="10 11" key="1">
    <citation type="submission" date="2023-04" db="EMBL/GenBank/DDBJ databases">
        <title>Genome of Basidiobolus ranarum AG-B5.</title>
        <authorList>
            <person name="Stajich J.E."/>
            <person name="Carter-House D."/>
            <person name="Gryganskyi A."/>
        </authorList>
    </citation>
    <scope>NUCLEOTIDE SEQUENCE [LARGE SCALE GENOMIC DNA]</scope>
    <source>
        <strain evidence="10 11">AG-B5</strain>
    </source>
</reference>
<keyword evidence="7" id="KW-0723">Serine/threonine-protein kinase</keyword>
<evidence type="ECO:0000256" key="5">
    <source>
        <dbReference type="ARBA" id="ARBA00037982"/>
    </source>
</evidence>
<evidence type="ECO:0000259" key="9">
    <source>
        <dbReference type="PROSITE" id="PS50011"/>
    </source>
</evidence>
<evidence type="ECO:0000256" key="2">
    <source>
        <dbReference type="ARBA" id="ARBA00022741"/>
    </source>
</evidence>
<feature type="compositionally biased region" description="Polar residues" evidence="8">
    <location>
        <begin position="40"/>
        <end position="49"/>
    </location>
</feature>
<feature type="region of interest" description="Disordered" evidence="8">
    <location>
        <begin position="40"/>
        <end position="63"/>
    </location>
</feature>
<dbReference type="Gene3D" id="3.30.200.20">
    <property type="entry name" value="Phosphorylase Kinase, domain 1"/>
    <property type="match status" value="1"/>
</dbReference>
<evidence type="ECO:0000313" key="11">
    <source>
        <dbReference type="Proteomes" id="UP001479436"/>
    </source>
</evidence>
<feature type="binding site" evidence="6">
    <location>
        <position position="189"/>
    </location>
    <ligand>
        <name>ATP</name>
        <dbReference type="ChEBI" id="CHEBI:30616"/>
    </ligand>
</feature>
<evidence type="ECO:0000256" key="4">
    <source>
        <dbReference type="ARBA" id="ARBA00022840"/>
    </source>
</evidence>
<accession>A0ABR2W2W4</accession>
<keyword evidence="4 6" id="KW-0067">ATP-binding</keyword>
<dbReference type="Gene3D" id="1.10.510.10">
    <property type="entry name" value="Transferase(Phosphotransferase) domain 1"/>
    <property type="match status" value="1"/>
</dbReference>
<evidence type="ECO:0000256" key="7">
    <source>
        <dbReference type="RuleBase" id="RU000304"/>
    </source>
</evidence>
<sequence length="436" mass="49715">MSNMLKNTPKASHTKLFQSFLDAGEEEDDYELGFPVQSKLPSAPSTPTHITRVMDPEDSPFYEESSDLSIEHSKPISLANFSSDKEDLMMSADEEDSHVVPYQPPVIGHDLVISNSQTIFPHFLSSQYFAQLRNENGEPFLLPDLTAKDLTEDRFEKKFHSYEKIGSGEFSEVYKIKELSTGKFSAIKKNKYPFQGPRDRTRQLKEVEILWRVEGQNHCVQIENAWEQHGYLYIQLELCEHGSLYDFMDEYCQHESLEERHIWHIIAQIVYGLKNIHDLGIVHLDLKPANVFVNEYCSLKVGDFGLAVIEPLPRDIEREGDREYLAPEIFEGKYGKFADIFSLGLIALEMAANVVLPDNGEAWQKLRSADLSDCDLEHISSGLVDLILKMIDPDPLKRPTVDMILSHPNIQSTSRASQEKGTNVLLELFTERNGMS</sequence>
<protein>
    <submittedName>
        <fullName evidence="10">Mitosis inhibitor protein kinase swe1</fullName>
        <ecNumber evidence="10">2.7.11.1</ecNumber>
    </submittedName>
</protein>